<protein>
    <submittedName>
        <fullName evidence="1">Uncharacterized protein</fullName>
    </submittedName>
</protein>
<dbReference type="AlphaFoldDB" id="A0A4Q6Y451"/>
<proteinExistence type="predicted"/>
<dbReference type="Proteomes" id="UP000292085">
    <property type="component" value="Unassembled WGS sequence"/>
</dbReference>
<reference evidence="1 2" key="1">
    <citation type="submission" date="2019-02" db="EMBL/GenBank/DDBJ databases">
        <authorList>
            <person name="Li Y."/>
        </authorList>
    </citation>
    <scope>NUCLEOTIDE SEQUENCE [LARGE SCALE GENOMIC DNA]</scope>
    <source>
        <strain evidence="1 2">3-7</strain>
    </source>
</reference>
<organism evidence="1 2">
    <name type="scientific">Sphingomonas populi</name>
    <dbReference type="NCBI Taxonomy" id="2484750"/>
    <lineage>
        <taxon>Bacteria</taxon>
        <taxon>Pseudomonadati</taxon>
        <taxon>Pseudomonadota</taxon>
        <taxon>Alphaproteobacteria</taxon>
        <taxon>Sphingomonadales</taxon>
        <taxon>Sphingomonadaceae</taxon>
        <taxon>Sphingomonas</taxon>
    </lineage>
</organism>
<sequence>MTPDGSDPVREIADLYKALVSALALADKLGLSMVGIRLDGAIVEMEKVIADRGIRLTPD</sequence>
<dbReference type="EMBL" id="SGIS01000020">
    <property type="protein sequence ID" value="RZF63906.1"/>
    <property type="molecule type" value="Genomic_DNA"/>
</dbReference>
<dbReference type="RefSeq" id="WP_130158524.1">
    <property type="nucleotide sequence ID" value="NZ_SGIS01000020.1"/>
</dbReference>
<evidence type="ECO:0000313" key="1">
    <source>
        <dbReference type="EMBL" id="RZF63906.1"/>
    </source>
</evidence>
<name>A0A4Q6Y451_9SPHN</name>
<gene>
    <name evidence="1" type="ORF">EWE75_14050</name>
</gene>
<accession>A0A4Q6Y451</accession>
<evidence type="ECO:0000313" key="2">
    <source>
        <dbReference type="Proteomes" id="UP000292085"/>
    </source>
</evidence>
<comment type="caution">
    <text evidence="1">The sequence shown here is derived from an EMBL/GenBank/DDBJ whole genome shotgun (WGS) entry which is preliminary data.</text>
</comment>
<keyword evidence="2" id="KW-1185">Reference proteome</keyword>